<dbReference type="Proteomes" id="UP000469950">
    <property type="component" value="Unassembled WGS sequence"/>
</dbReference>
<protein>
    <submittedName>
        <fullName evidence="1">Uncharacterized protein</fullName>
    </submittedName>
</protein>
<sequence>MEFFTAGKLLVGLVSMLATYSIWRLNRSHQETLAALNHAYSKEAHAANHLYTRKASHLEKASEIVGDLKFWAEKCVVPRTRTDFGDKETIAAKMSQAFEDLSLHAMKYPFVFEGVQDFYNSMNKLMGCVNFIENMANSKDFSSDSKAWREAVERFQTELSPLTQAIQNEINKVMEEI</sequence>
<dbReference type="EMBL" id="WBMP01000007">
    <property type="protein sequence ID" value="KAE8545764.1"/>
    <property type="molecule type" value="Genomic_DNA"/>
</dbReference>
<comment type="caution">
    <text evidence="1">The sequence shown here is derived from an EMBL/GenBank/DDBJ whole genome shotgun (WGS) entry which is preliminary data.</text>
</comment>
<proteinExistence type="predicted"/>
<gene>
    <name evidence="1" type="ORF">F6453_1958</name>
</gene>
<reference evidence="1 2" key="1">
    <citation type="submission" date="2019-10" db="EMBL/GenBank/DDBJ databases">
        <title>Draft genome sequence of Marinobacter hydrocarbonoclasticus NCT7M from the microbiome of the marine copepod.</title>
        <authorList>
            <person name="Nuttall R."/>
            <person name="Sharma G."/>
            <person name="Moisander P."/>
        </authorList>
    </citation>
    <scope>NUCLEOTIDE SEQUENCE [LARGE SCALE GENOMIC DNA]</scope>
    <source>
        <strain evidence="1 2">NCT7M</strain>
    </source>
</reference>
<evidence type="ECO:0000313" key="2">
    <source>
        <dbReference type="Proteomes" id="UP000469950"/>
    </source>
</evidence>
<accession>A0A833JPP9</accession>
<name>A0A833JPP9_MARNT</name>
<evidence type="ECO:0000313" key="1">
    <source>
        <dbReference type="EMBL" id="KAE8545764.1"/>
    </source>
</evidence>
<organism evidence="1 2">
    <name type="scientific">Marinobacter nauticus</name>
    <name type="common">Marinobacter hydrocarbonoclasticus</name>
    <name type="synonym">Marinobacter aquaeolei</name>
    <dbReference type="NCBI Taxonomy" id="2743"/>
    <lineage>
        <taxon>Bacteria</taxon>
        <taxon>Pseudomonadati</taxon>
        <taxon>Pseudomonadota</taxon>
        <taxon>Gammaproteobacteria</taxon>
        <taxon>Pseudomonadales</taxon>
        <taxon>Marinobacteraceae</taxon>
        <taxon>Marinobacter</taxon>
    </lineage>
</organism>
<dbReference type="AlphaFoldDB" id="A0A833JPP9"/>